<organism evidence="2 3">
    <name type="scientific">Prorocentrum cordatum</name>
    <dbReference type="NCBI Taxonomy" id="2364126"/>
    <lineage>
        <taxon>Eukaryota</taxon>
        <taxon>Sar</taxon>
        <taxon>Alveolata</taxon>
        <taxon>Dinophyceae</taxon>
        <taxon>Prorocentrales</taxon>
        <taxon>Prorocentraceae</taxon>
        <taxon>Prorocentrum</taxon>
    </lineage>
</organism>
<comment type="caution">
    <text evidence="2">The sequence shown here is derived from an EMBL/GenBank/DDBJ whole genome shotgun (WGS) entry which is preliminary data.</text>
</comment>
<dbReference type="Gene3D" id="3.40.50.150">
    <property type="entry name" value="Vaccinia Virus protein VP39"/>
    <property type="match status" value="1"/>
</dbReference>
<gene>
    <name evidence="2" type="ORF">PCOR1329_LOCUS73216</name>
</gene>
<dbReference type="EMBL" id="CAUYUJ010019841">
    <property type="protein sequence ID" value="CAK0894066.1"/>
    <property type="molecule type" value="Genomic_DNA"/>
</dbReference>
<evidence type="ECO:0000259" key="1">
    <source>
        <dbReference type="Pfam" id="PF14216"/>
    </source>
</evidence>
<dbReference type="InterPro" id="IPR029063">
    <property type="entry name" value="SAM-dependent_MTases_sf"/>
</dbReference>
<keyword evidence="3" id="KW-1185">Reference proteome</keyword>
<dbReference type="Proteomes" id="UP001189429">
    <property type="component" value="Unassembled WGS sequence"/>
</dbReference>
<protein>
    <recommendedName>
        <fullName evidence="1">DUF4326 domain-containing protein</fullName>
    </recommendedName>
</protein>
<dbReference type="SUPFAM" id="SSF53335">
    <property type="entry name" value="S-adenosyl-L-methionine-dependent methyltransferases"/>
    <property type="match status" value="1"/>
</dbReference>
<feature type="non-terminal residue" evidence="2">
    <location>
        <position position="1041"/>
    </location>
</feature>
<feature type="domain" description="DUF4326" evidence="1">
    <location>
        <begin position="259"/>
        <end position="336"/>
    </location>
</feature>
<proteinExistence type="predicted"/>
<dbReference type="InterPro" id="IPR025475">
    <property type="entry name" value="DUF4326"/>
</dbReference>
<sequence>MEIRFHHRTVGESDSQELAVAKSEELDWLHCIVSGLNFHYTRSWVHAPRGPPSATQRKALNNLLYEVRVFRKQCADLIPDIDWGTDLPSAATSYDGEEVFPAELLDRDRLLEALPPREACAAARAVDATEGWIRAALSDPGLILKDESGPQRLAMNIIPPNFIQNIIEGDMPMLPRSDKWKSVILRSGEVMLWGAEDLKCCFYVYSLSDVWLKYMAISKPVRRCVAGLPGKGMIYLAAAVVPMGVAPVRGEVGRTYDDDKRMIYIGRGSSSLQLAPSKWGNPFRIRDGLDRRQVIEPFAEHLEKSPDLLADLSSLSGARLLCHCKEHRACHGDVLTAKWLERFNTPALWRAWQVYIDNLDVLEITDWWHAKSLQEEGISEAVDMARRRYEHFNVPRSENKAVIRETTTQSLGEAIDGDRGTIGPPAEFVRRLISLTLATLQRPTVTQKWMQILAGRWVRCLHFRREAMMCFTHLWRFLVKLRGDAKVPRKVREELVSALTLPPLLRCDLRVPISGLVTVSDASMQRGAVCRAVRIRPDGVAAARAASRRLVTDFRGEVVPLSLFDGIGGARRALDLLGLTPALFVSAEIDAEAKRVTKYAWPDVLEVGDVCFFGFAEAVAIRERVPHMKWILVVAGSSCSDLARINVERTGLQGRRSRLFYEINRIVSLLREALGDFCTVLSLVENVASMDSESRQLMSHSLGCEPACVSAGDVTHCQGDRLHWIKEELLTPWQGETYVMDSVKHVMIPDGPGPVERWLAAGLQWQGDIQKDFRLPTFLRCVPRRAPGQFPSGLDKCASRELERWRRFNYCYAPYQFQDVNCVEDPDGSRRPPSSVERELLLDFLPGHAITARVTRARKLEKADLECCRCALLGNSFQCVVVAWVLAHWAQRAGYLTEIPSVRQVRETGGGATVADATVSMYQMDCDDGILVRQRDLESEDAALDPSIIIVEELARRAEARGNDIRLDTFGAMRPDLWPRRPVSVARWSWKATAIWDWKHPSHITDLEVEFNTESEQRRIRLRVVNFGPWWVAYHTIWCSH</sequence>
<reference evidence="2" key="1">
    <citation type="submission" date="2023-10" db="EMBL/GenBank/DDBJ databases">
        <authorList>
            <person name="Chen Y."/>
            <person name="Shah S."/>
            <person name="Dougan E. K."/>
            <person name="Thang M."/>
            <person name="Chan C."/>
        </authorList>
    </citation>
    <scope>NUCLEOTIDE SEQUENCE [LARGE SCALE GENOMIC DNA]</scope>
</reference>
<accession>A0ABN9X410</accession>
<name>A0ABN9X410_9DINO</name>
<evidence type="ECO:0000313" key="3">
    <source>
        <dbReference type="Proteomes" id="UP001189429"/>
    </source>
</evidence>
<dbReference type="Pfam" id="PF14216">
    <property type="entry name" value="DUF4326"/>
    <property type="match status" value="1"/>
</dbReference>
<evidence type="ECO:0000313" key="2">
    <source>
        <dbReference type="EMBL" id="CAK0894066.1"/>
    </source>
</evidence>